<name>A0A9P4S9Z0_9PEZI</name>
<keyword evidence="2" id="KW-1185">Reference proteome</keyword>
<dbReference type="Proteomes" id="UP000799429">
    <property type="component" value="Unassembled WGS sequence"/>
</dbReference>
<proteinExistence type="predicted"/>
<protein>
    <submittedName>
        <fullName evidence="1">Uncharacterized protein</fullName>
    </submittedName>
</protein>
<reference evidence="1" key="1">
    <citation type="journal article" date="2020" name="Stud. Mycol.">
        <title>101 Dothideomycetes genomes: a test case for predicting lifestyles and emergence of pathogens.</title>
        <authorList>
            <person name="Haridas S."/>
            <person name="Albert R."/>
            <person name="Binder M."/>
            <person name="Bloem J."/>
            <person name="Labutti K."/>
            <person name="Salamov A."/>
            <person name="Andreopoulos B."/>
            <person name="Baker S."/>
            <person name="Barry K."/>
            <person name="Bills G."/>
            <person name="Bluhm B."/>
            <person name="Cannon C."/>
            <person name="Castanera R."/>
            <person name="Culley D."/>
            <person name="Daum C."/>
            <person name="Ezra D."/>
            <person name="Gonzalez J."/>
            <person name="Henrissat B."/>
            <person name="Kuo A."/>
            <person name="Liang C."/>
            <person name="Lipzen A."/>
            <person name="Lutzoni F."/>
            <person name="Magnuson J."/>
            <person name="Mondo S."/>
            <person name="Nolan M."/>
            <person name="Ohm R."/>
            <person name="Pangilinan J."/>
            <person name="Park H.-J."/>
            <person name="Ramirez L."/>
            <person name="Alfaro M."/>
            <person name="Sun H."/>
            <person name="Tritt A."/>
            <person name="Yoshinaga Y."/>
            <person name="Zwiers L.-H."/>
            <person name="Turgeon B."/>
            <person name="Goodwin S."/>
            <person name="Spatafora J."/>
            <person name="Crous P."/>
            <person name="Grigoriev I."/>
        </authorList>
    </citation>
    <scope>NUCLEOTIDE SEQUENCE</scope>
    <source>
        <strain evidence="1">CBS 101060</strain>
    </source>
</reference>
<organism evidence="1 2">
    <name type="scientific">Patellaria atrata CBS 101060</name>
    <dbReference type="NCBI Taxonomy" id="1346257"/>
    <lineage>
        <taxon>Eukaryota</taxon>
        <taxon>Fungi</taxon>
        <taxon>Dikarya</taxon>
        <taxon>Ascomycota</taxon>
        <taxon>Pezizomycotina</taxon>
        <taxon>Dothideomycetes</taxon>
        <taxon>Dothideomycetes incertae sedis</taxon>
        <taxon>Patellariales</taxon>
        <taxon>Patellariaceae</taxon>
        <taxon>Patellaria</taxon>
    </lineage>
</organism>
<dbReference type="EMBL" id="MU006096">
    <property type="protein sequence ID" value="KAF2838816.1"/>
    <property type="molecule type" value="Genomic_DNA"/>
</dbReference>
<dbReference type="AlphaFoldDB" id="A0A9P4S9Z0"/>
<sequence length="93" mass="10698">MYFEIEKLLLDLTDCLTPTETRSKVGPFTQSQLFSSAEELLGPFKSSRDAYISMFQRQLDLIATNQFKSLQVDDYLTFKWRLEMADAVTSSIS</sequence>
<gene>
    <name evidence="1" type="ORF">M501DRAFT_836061</name>
</gene>
<dbReference type="OrthoDB" id="10003767at2759"/>
<accession>A0A9P4S9Z0</accession>
<evidence type="ECO:0000313" key="1">
    <source>
        <dbReference type="EMBL" id="KAF2838816.1"/>
    </source>
</evidence>
<comment type="caution">
    <text evidence="1">The sequence shown here is derived from an EMBL/GenBank/DDBJ whole genome shotgun (WGS) entry which is preliminary data.</text>
</comment>
<evidence type="ECO:0000313" key="2">
    <source>
        <dbReference type="Proteomes" id="UP000799429"/>
    </source>
</evidence>